<keyword evidence="7" id="KW-0378">Hydrolase</keyword>
<name>H1S7Z2_9BURK</name>
<organism evidence="9 10">
    <name type="scientific">Cupriavidus basilensis OR16</name>
    <dbReference type="NCBI Taxonomy" id="1127483"/>
    <lineage>
        <taxon>Bacteria</taxon>
        <taxon>Pseudomonadati</taxon>
        <taxon>Pseudomonadota</taxon>
        <taxon>Betaproteobacteria</taxon>
        <taxon>Burkholderiales</taxon>
        <taxon>Burkholderiaceae</taxon>
        <taxon>Cupriavidus</taxon>
    </lineage>
</organism>
<gene>
    <name evidence="7" type="primary">pgl</name>
    <name evidence="9" type="ORF">OR16_20432</name>
</gene>
<evidence type="ECO:0000256" key="6">
    <source>
        <dbReference type="ARBA" id="ARBA00020337"/>
    </source>
</evidence>
<comment type="pathway">
    <text evidence="3 7">Carbohydrate degradation; pentose phosphate pathway; D-ribulose 5-phosphate from D-glucose 6-phosphate (oxidative stage): step 2/3.</text>
</comment>
<dbReference type="Proteomes" id="UP000005808">
    <property type="component" value="Unassembled WGS sequence"/>
</dbReference>
<dbReference type="PANTHER" id="PTHR11054">
    <property type="entry name" value="6-PHOSPHOGLUCONOLACTONASE"/>
    <property type="match status" value="1"/>
</dbReference>
<feature type="domain" description="Glucosamine/galactosamine-6-phosphate isomerase" evidence="8">
    <location>
        <begin position="10"/>
        <end position="219"/>
    </location>
</feature>
<dbReference type="EMBL" id="AHJE01000049">
    <property type="protein sequence ID" value="EHP41391.1"/>
    <property type="molecule type" value="Genomic_DNA"/>
</dbReference>
<comment type="similarity">
    <text evidence="4 7">Belongs to the glucosamine/galactosamine-6-phosphate isomerase family. 6-phosphogluconolactonase subfamily.</text>
</comment>
<dbReference type="AlphaFoldDB" id="H1S7Z2"/>
<dbReference type="SUPFAM" id="SSF100950">
    <property type="entry name" value="NagB/RpiA/CoA transferase-like"/>
    <property type="match status" value="1"/>
</dbReference>
<dbReference type="GO" id="GO:0006098">
    <property type="term" value="P:pentose-phosphate shunt"/>
    <property type="evidence" value="ECO:0007669"/>
    <property type="project" value="UniProtKB-UniPathway"/>
</dbReference>
<comment type="catalytic activity">
    <reaction evidence="1 7">
        <text>6-phospho-D-glucono-1,5-lactone + H2O = 6-phospho-D-gluconate + H(+)</text>
        <dbReference type="Rhea" id="RHEA:12556"/>
        <dbReference type="ChEBI" id="CHEBI:15377"/>
        <dbReference type="ChEBI" id="CHEBI:15378"/>
        <dbReference type="ChEBI" id="CHEBI:57955"/>
        <dbReference type="ChEBI" id="CHEBI:58759"/>
        <dbReference type="EC" id="3.1.1.31"/>
    </reaction>
</comment>
<dbReference type="EC" id="3.1.1.31" evidence="5 7"/>
<evidence type="ECO:0000313" key="10">
    <source>
        <dbReference type="Proteomes" id="UP000005808"/>
    </source>
</evidence>
<dbReference type="Gene3D" id="3.40.50.1360">
    <property type="match status" value="1"/>
</dbReference>
<dbReference type="NCBIfam" id="TIGR01198">
    <property type="entry name" value="pgl"/>
    <property type="match status" value="1"/>
</dbReference>
<dbReference type="CDD" id="cd01400">
    <property type="entry name" value="6PGL"/>
    <property type="match status" value="1"/>
</dbReference>
<evidence type="ECO:0000256" key="5">
    <source>
        <dbReference type="ARBA" id="ARBA00013198"/>
    </source>
</evidence>
<comment type="function">
    <text evidence="2 7">Hydrolysis of 6-phosphogluconolactone to 6-phosphogluconate.</text>
</comment>
<dbReference type="InterPro" id="IPR037171">
    <property type="entry name" value="NagB/RpiA_transferase-like"/>
</dbReference>
<dbReference type="GO" id="GO:0017057">
    <property type="term" value="F:6-phosphogluconolactonase activity"/>
    <property type="evidence" value="ECO:0007669"/>
    <property type="project" value="UniProtKB-UniRule"/>
</dbReference>
<dbReference type="PANTHER" id="PTHR11054:SF0">
    <property type="entry name" value="6-PHOSPHOGLUCONOLACTONASE"/>
    <property type="match status" value="1"/>
</dbReference>
<proteinExistence type="inferred from homology"/>
<evidence type="ECO:0000256" key="2">
    <source>
        <dbReference type="ARBA" id="ARBA00002681"/>
    </source>
</evidence>
<dbReference type="InterPro" id="IPR006148">
    <property type="entry name" value="Glc/Gal-6P_isomerase"/>
</dbReference>
<evidence type="ECO:0000313" key="9">
    <source>
        <dbReference type="EMBL" id="EHP41391.1"/>
    </source>
</evidence>
<evidence type="ECO:0000256" key="1">
    <source>
        <dbReference type="ARBA" id="ARBA00000832"/>
    </source>
</evidence>
<dbReference type="Pfam" id="PF01182">
    <property type="entry name" value="Glucosamine_iso"/>
    <property type="match status" value="1"/>
</dbReference>
<dbReference type="GO" id="GO:0005975">
    <property type="term" value="P:carbohydrate metabolic process"/>
    <property type="evidence" value="ECO:0007669"/>
    <property type="project" value="UniProtKB-UniRule"/>
</dbReference>
<dbReference type="UniPathway" id="UPA00115">
    <property type="reaction ID" value="UER00409"/>
</dbReference>
<reference evidence="9 10" key="1">
    <citation type="journal article" date="2012" name="J. Bacteriol.">
        <title>De Novo Genome Project of Cupriavidus basilensis OR16.</title>
        <authorList>
            <person name="Cserhati M."/>
            <person name="Kriszt B."/>
            <person name="Szoboszlay S."/>
            <person name="Toth A."/>
            <person name="Szabo I."/>
            <person name="Tancsics A."/>
            <person name="Nagy I."/>
            <person name="Horvath B."/>
            <person name="Nagy I."/>
            <person name="Kukolya J."/>
        </authorList>
    </citation>
    <scope>NUCLEOTIDE SEQUENCE [LARGE SCALE GENOMIC DNA]</scope>
    <source>
        <strain evidence="9 10">OR16</strain>
    </source>
</reference>
<dbReference type="OrthoDB" id="9810967at2"/>
<evidence type="ECO:0000256" key="3">
    <source>
        <dbReference type="ARBA" id="ARBA00004961"/>
    </source>
</evidence>
<evidence type="ECO:0000256" key="7">
    <source>
        <dbReference type="RuleBase" id="RU365095"/>
    </source>
</evidence>
<dbReference type="InterPro" id="IPR039104">
    <property type="entry name" value="6PGL"/>
</dbReference>
<protein>
    <recommendedName>
        <fullName evidence="6 7">6-phosphogluconolactonase</fullName>
        <shortName evidence="7">6PGL</shortName>
        <ecNumber evidence="5 7">3.1.1.31</ecNumber>
    </recommendedName>
</protein>
<accession>H1S7Z2</accession>
<evidence type="ECO:0000259" key="8">
    <source>
        <dbReference type="Pfam" id="PF01182"/>
    </source>
</evidence>
<evidence type="ECO:0000256" key="4">
    <source>
        <dbReference type="ARBA" id="ARBA00010662"/>
    </source>
</evidence>
<sequence>MQQIFHDNVSAQAAALALSVAGHLSALIKSKGSAYLAVSGGRTPVPFFQALSMQRLPWQHVAIMLVDERAVPPHHTDSNARLVAANLLRGEATRARFIPLVTEECATQDRIDVAKVLTQANTGFSQPDVVVLGMGEDGHIASLFADAPEYAQAMNLSAPPGYTATSPRSAAHRRITLNRAALLGASKLILAIGGASKREVFTLASHTQNVALPVSCIIHQDTVPIDVYAAN</sequence>
<dbReference type="InterPro" id="IPR005900">
    <property type="entry name" value="6-phosphogluconolactonase_DevB"/>
</dbReference>
<comment type="caution">
    <text evidence="9">The sequence shown here is derived from an EMBL/GenBank/DDBJ whole genome shotgun (WGS) entry which is preliminary data.</text>
</comment>
<dbReference type="RefSeq" id="WP_006159537.1">
    <property type="nucleotide sequence ID" value="NZ_AHJE01000049.1"/>
</dbReference>
<dbReference type="PATRIC" id="fig|1127483.3.peg.4099"/>